<evidence type="ECO:0000256" key="12">
    <source>
        <dbReference type="ARBA" id="ARBA00051157"/>
    </source>
</evidence>
<feature type="binding site" evidence="13 14">
    <location>
        <position position="129"/>
    </location>
    <ligand>
        <name>[2Fe-2S] cluster</name>
        <dbReference type="ChEBI" id="CHEBI:190135"/>
    </ligand>
</feature>
<dbReference type="Proteomes" id="UP000031552">
    <property type="component" value="Unassembled WGS sequence"/>
</dbReference>
<comment type="cofactor">
    <cofactor evidence="13">
        <name>[2Fe-2S] cluster</name>
        <dbReference type="ChEBI" id="CHEBI:190135"/>
    </cofactor>
    <text evidence="13">Binds 1 [2Fe-2S] cluster. The cluster is coordinated with 3 cysteines and 1 arginine.</text>
</comment>
<dbReference type="PROSITE" id="PS51918">
    <property type="entry name" value="RADICAL_SAM"/>
    <property type="match status" value="1"/>
</dbReference>
<keyword evidence="8 13" id="KW-0479">Metal-binding</keyword>
<evidence type="ECO:0000313" key="16">
    <source>
        <dbReference type="EMBL" id="CDR34856.1"/>
    </source>
</evidence>
<keyword evidence="6 13" id="KW-0949">S-adenosyl-L-methionine</keyword>
<dbReference type="PANTHER" id="PTHR22976">
    <property type="entry name" value="BIOTIN SYNTHASE"/>
    <property type="match status" value="1"/>
</dbReference>
<feature type="binding site" evidence="13 14">
    <location>
        <position position="97"/>
    </location>
    <ligand>
        <name>[2Fe-2S] cluster</name>
        <dbReference type="ChEBI" id="CHEBI:190135"/>
    </ligand>
</feature>
<dbReference type="InterPro" id="IPR058240">
    <property type="entry name" value="rSAM_sf"/>
</dbReference>
<dbReference type="STRING" id="1437425.CSEC_2050"/>
<gene>
    <name evidence="13 16" type="primary">bioB</name>
    <name evidence="16" type="ORF">CSEC_2050</name>
</gene>
<evidence type="ECO:0000256" key="11">
    <source>
        <dbReference type="ARBA" id="ARBA00023014"/>
    </source>
</evidence>
<dbReference type="SUPFAM" id="SSF102114">
    <property type="entry name" value="Radical SAM enzymes"/>
    <property type="match status" value="1"/>
</dbReference>
<evidence type="ECO:0000256" key="3">
    <source>
        <dbReference type="ARBA" id="ARBA00012236"/>
    </source>
</evidence>
<dbReference type="InterPro" id="IPR013785">
    <property type="entry name" value="Aldolase_TIM"/>
</dbReference>
<comment type="cofactor">
    <cofactor evidence="14">
        <name>[2Fe-2S] cluster</name>
        <dbReference type="ChEBI" id="CHEBI:190135"/>
    </cofactor>
    <text evidence="14">Binds 1 [2Fe-2S] cluster. The cluster is coordinated with 3 cysteines and 1 arginine.</text>
</comment>
<protein>
    <recommendedName>
        <fullName evidence="3 13">Biotin synthase</fullName>
        <ecNumber evidence="3 13">2.8.1.6</ecNumber>
    </recommendedName>
</protein>
<comment type="cofactor">
    <cofactor evidence="13 14">
        <name>[4Fe-4S] cluster</name>
        <dbReference type="ChEBI" id="CHEBI:49883"/>
    </cofactor>
    <text evidence="13 14">Binds 1 [4Fe-4S] cluster. The cluster is coordinated with 3 cysteines and an exchangeable S-adenosyl-L-methionine.</text>
</comment>
<feature type="binding site" evidence="13 14">
    <location>
        <position position="57"/>
    </location>
    <ligand>
        <name>[4Fe-4S] cluster</name>
        <dbReference type="ChEBI" id="CHEBI:49883"/>
        <note>4Fe-4S-S-AdoMet</note>
    </ligand>
</feature>
<dbReference type="EMBL" id="CCEJ010000010">
    <property type="protein sequence ID" value="CDR34856.1"/>
    <property type="molecule type" value="Genomic_DNA"/>
</dbReference>
<evidence type="ECO:0000256" key="5">
    <source>
        <dbReference type="ARBA" id="ARBA00022679"/>
    </source>
</evidence>
<feature type="binding site" evidence="13 14">
    <location>
        <position position="261"/>
    </location>
    <ligand>
        <name>[2Fe-2S] cluster</name>
        <dbReference type="ChEBI" id="CHEBI:190135"/>
    </ligand>
</feature>
<dbReference type="Gene3D" id="3.20.20.70">
    <property type="entry name" value="Aldolase class I"/>
    <property type="match status" value="1"/>
</dbReference>
<dbReference type="Pfam" id="PF04055">
    <property type="entry name" value="Radical_SAM"/>
    <property type="match status" value="1"/>
</dbReference>
<feature type="binding site" evidence="13 14">
    <location>
        <position position="60"/>
    </location>
    <ligand>
        <name>[4Fe-4S] cluster</name>
        <dbReference type="ChEBI" id="CHEBI:49883"/>
        <note>4Fe-4S-S-AdoMet</note>
    </ligand>
</feature>
<organism evidence="16 17">
    <name type="scientific">Candidatus Criblamydia sequanensis CRIB-18</name>
    <dbReference type="NCBI Taxonomy" id="1437425"/>
    <lineage>
        <taxon>Bacteria</taxon>
        <taxon>Pseudomonadati</taxon>
        <taxon>Chlamydiota</taxon>
        <taxon>Chlamydiia</taxon>
        <taxon>Parachlamydiales</taxon>
        <taxon>Candidatus Criblamydiaceae</taxon>
        <taxon>Candidatus Criblamydia</taxon>
    </lineage>
</organism>
<dbReference type="InterPro" id="IPR002684">
    <property type="entry name" value="Biotin_synth/BioAB"/>
</dbReference>
<dbReference type="InterPro" id="IPR010722">
    <property type="entry name" value="BATS_dom"/>
</dbReference>
<comment type="pathway">
    <text evidence="1 13">Cofactor biosynthesis; biotin biosynthesis; biotin from 7,8-diaminononanoate: step 2/2.</text>
</comment>
<dbReference type="HAMAP" id="MF_01694">
    <property type="entry name" value="BioB"/>
    <property type="match status" value="1"/>
</dbReference>
<reference evidence="16" key="2">
    <citation type="submission" date="2014-09" db="EMBL/GenBank/DDBJ databases">
        <title>Criblamydia sequanensis harbors a mega-plasmid encoding arsenite resistance.</title>
        <authorList>
            <person name="Bertelli C."/>
            <person name="Goesmann A."/>
            <person name="Greub G."/>
        </authorList>
    </citation>
    <scope>NUCLEOTIDE SEQUENCE [LARGE SCALE GENOMIC DNA]</scope>
    <source>
        <strain evidence="16">CRIB-18</strain>
    </source>
</reference>
<dbReference type="InterPro" id="IPR007197">
    <property type="entry name" value="rSAM"/>
</dbReference>
<dbReference type="RefSeq" id="WP_041018412.1">
    <property type="nucleotide sequence ID" value="NZ_CCEJ010000010.1"/>
</dbReference>
<dbReference type="AlphaFoldDB" id="A0A090D0M0"/>
<keyword evidence="5 13" id="KW-0808">Transferase</keyword>
<dbReference type="SMART" id="SM00729">
    <property type="entry name" value="Elp3"/>
    <property type="match status" value="1"/>
</dbReference>
<keyword evidence="4 13" id="KW-0004">4Fe-4S</keyword>
<dbReference type="EC" id="2.8.1.6" evidence="3 13"/>
<dbReference type="SFLD" id="SFLDG01060">
    <property type="entry name" value="BATS_domain_containing"/>
    <property type="match status" value="1"/>
</dbReference>
<dbReference type="SFLD" id="SFLDF00272">
    <property type="entry name" value="biotin_synthase"/>
    <property type="match status" value="1"/>
</dbReference>
<dbReference type="InterPro" id="IPR006638">
    <property type="entry name" value="Elp3/MiaA/NifB-like_rSAM"/>
</dbReference>
<comment type="function">
    <text evidence="13">Catalyzes the conversion of dethiobiotin (DTB) to biotin by the insertion of a sulfur atom into dethiobiotin via a radical-based mechanism.</text>
</comment>
<comment type="caution">
    <text evidence="16">The sequence shown here is derived from an EMBL/GenBank/DDBJ whole genome shotgun (WGS) entry which is preliminary data.</text>
</comment>
<dbReference type="GO" id="GO:0051539">
    <property type="term" value="F:4 iron, 4 sulfur cluster binding"/>
    <property type="evidence" value="ECO:0007669"/>
    <property type="project" value="UniProtKB-KW"/>
</dbReference>
<evidence type="ECO:0000313" key="17">
    <source>
        <dbReference type="Proteomes" id="UP000031552"/>
    </source>
</evidence>
<reference evidence="16" key="1">
    <citation type="submission" date="2013-12" db="EMBL/GenBank/DDBJ databases">
        <authorList>
            <person name="Linke B."/>
        </authorList>
    </citation>
    <scope>NUCLEOTIDE SEQUENCE [LARGE SCALE GENOMIC DNA]</scope>
    <source>
        <strain evidence="16">CRIB-18</strain>
    </source>
</reference>
<dbReference type="PANTHER" id="PTHR22976:SF2">
    <property type="entry name" value="BIOTIN SYNTHASE, MITOCHONDRIAL"/>
    <property type="match status" value="1"/>
</dbReference>
<evidence type="ECO:0000259" key="15">
    <source>
        <dbReference type="PROSITE" id="PS51918"/>
    </source>
</evidence>
<keyword evidence="9 13" id="KW-0093">Biotin biosynthesis</keyword>
<dbReference type="SFLD" id="SFLDG01278">
    <property type="entry name" value="biotin_synthase_like"/>
    <property type="match status" value="1"/>
</dbReference>
<dbReference type="GO" id="GO:0051537">
    <property type="term" value="F:2 iron, 2 sulfur cluster binding"/>
    <property type="evidence" value="ECO:0007669"/>
    <property type="project" value="UniProtKB-KW"/>
</dbReference>
<proteinExistence type="inferred from homology"/>
<keyword evidence="7 13" id="KW-0001">2Fe-2S</keyword>
<evidence type="ECO:0000256" key="10">
    <source>
        <dbReference type="ARBA" id="ARBA00023004"/>
    </source>
</evidence>
<evidence type="ECO:0000256" key="1">
    <source>
        <dbReference type="ARBA" id="ARBA00004942"/>
    </source>
</evidence>
<keyword evidence="17" id="KW-1185">Reference proteome</keyword>
<feature type="binding site" evidence="13 14">
    <location>
        <position position="189"/>
    </location>
    <ligand>
        <name>[2Fe-2S] cluster</name>
        <dbReference type="ChEBI" id="CHEBI:190135"/>
    </ligand>
</feature>
<evidence type="ECO:0000256" key="8">
    <source>
        <dbReference type="ARBA" id="ARBA00022723"/>
    </source>
</evidence>
<evidence type="ECO:0000256" key="4">
    <source>
        <dbReference type="ARBA" id="ARBA00022485"/>
    </source>
</evidence>
<dbReference type="GO" id="GO:0004076">
    <property type="term" value="F:biotin synthase activity"/>
    <property type="evidence" value="ECO:0007669"/>
    <property type="project" value="UniProtKB-UniRule"/>
</dbReference>
<dbReference type="OrthoDB" id="9786826at2"/>
<dbReference type="SFLD" id="SFLDS00029">
    <property type="entry name" value="Radical_SAM"/>
    <property type="match status" value="1"/>
</dbReference>
<dbReference type="eggNOG" id="COG0502">
    <property type="taxonomic scope" value="Bacteria"/>
</dbReference>
<dbReference type="GO" id="GO:0009102">
    <property type="term" value="P:biotin biosynthetic process"/>
    <property type="evidence" value="ECO:0007669"/>
    <property type="project" value="UniProtKB-UniRule"/>
</dbReference>
<dbReference type="SMART" id="SM00876">
    <property type="entry name" value="BATS"/>
    <property type="match status" value="1"/>
</dbReference>
<feature type="domain" description="Radical SAM core" evidence="15">
    <location>
        <begin position="38"/>
        <end position="257"/>
    </location>
</feature>
<comment type="catalytic activity">
    <reaction evidence="12 13">
        <text>(4R,5S)-dethiobiotin + (sulfur carrier)-SH + 2 reduced [2Fe-2S]-[ferredoxin] + 2 S-adenosyl-L-methionine = (sulfur carrier)-H + biotin + 2 5'-deoxyadenosine + 2 L-methionine + 2 oxidized [2Fe-2S]-[ferredoxin]</text>
        <dbReference type="Rhea" id="RHEA:22060"/>
        <dbReference type="Rhea" id="RHEA-COMP:10000"/>
        <dbReference type="Rhea" id="RHEA-COMP:10001"/>
        <dbReference type="Rhea" id="RHEA-COMP:14737"/>
        <dbReference type="Rhea" id="RHEA-COMP:14739"/>
        <dbReference type="ChEBI" id="CHEBI:17319"/>
        <dbReference type="ChEBI" id="CHEBI:29917"/>
        <dbReference type="ChEBI" id="CHEBI:33737"/>
        <dbReference type="ChEBI" id="CHEBI:33738"/>
        <dbReference type="ChEBI" id="CHEBI:57586"/>
        <dbReference type="ChEBI" id="CHEBI:57844"/>
        <dbReference type="ChEBI" id="CHEBI:59789"/>
        <dbReference type="ChEBI" id="CHEBI:64428"/>
        <dbReference type="ChEBI" id="CHEBI:149473"/>
        <dbReference type="EC" id="2.8.1.6"/>
    </reaction>
</comment>
<sequence>MSIRHDWTLEELQVLYDLPFIELVSKANQIHSRFHELSEIQVCSLISIKTGGCQEDCKYCAQSSRYQTSIKAQPMMTFEAVLRDAKSAIKQGATRVCLGAAWREVREGKPFEEILKIIEAITSLGVEVCCTLGMLNASQAKRLKEAGLYAYNHNLDTSEKFYKTIITTRTYQDRLDTLSHLENSKLSICCGGILGMGEDYMDRLELLLLLGTRNPHPESVPINRLSQIPGTPLEGQSKVSVWELIRIVAIARIVLPKSMIRLACGRIGMSYEEQALCFLSGANSIFAGEKLLTVANTPIDKDEEMFQLLGLKKKTAFKKASKS</sequence>
<dbReference type="UniPathway" id="UPA00078">
    <property type="reaction ID" value="UER00162"/>
</dbReference>
<dbReference type="CDD" id="cd01335">
    <property type="entry name" value="Radical_SAM"/>
    <property type="match status" value="1"/>
</dbReference>
<keyword evidence="11 13" id="KW-0411">Iron-sulfur</keyword>
<evidence type="ECO:0000256" key="14">
    <source>
        <dbReference type="PIRSR" id="PIRSR001619-1"/>
    </source>
</evidence>
<comment type="similarity">
    <text evidence="2 13">Belongs to the radical SAM superfamily. Biotin synthase family.</text>
</comment>
<evidence type="ECO:0000256" key="2">
    <source>
        <dbReference type="ARBA" id="ARBA00010765"/>
    </source>
</evidence>
<comment type="subunit">
    <text evidence="13">Homodimer.</text>
</comment>
<dbReference type="PIRSF" id="PIRSF001619">
    <property type="entry name" value="Biotin_synth"/>
    <property type="match status" value="1"/>
</dbReference>
<keyword evidence="10 13" id="KW-0408">Iron</keyword>
<dbReference type="GO" id="GO:0005506">
    <property type="term" value="F:iron ion binding"/>
    <property type="evidence" value="ECO:0007669"/>
    <property type="project" value="UniProtKB-UniRule"/>
</dbReference>
<accession>A0A090D0M0</accession>
<feature type="binding site" evidence="13 14">
    <location>
        <position position="53"/>
    </location>
    <ligand>
        <name>[4Fe-4S] cluster</name>
        <dbReference type="ChEBI" id="CHEBI:49883"/>
        <note>4Fe-4S-S-AdoMet</note>
    </ligand>
</feature>
<evidence type="ECO:0000256" key="7">
    <source>
        <dbReference type="ARBA" id="ARBA00022714"/>
    </source>
</evidence>
<evidence type="ECO:0000256" key="6">
    <source>
        <dbReference type="ARBA" id="ARBA00022691"/>
    </source>
</evidence>
<dbReference type="InterPro" id="IPR024177">
    <property type="entry name" value="Biotin_synthase"/>
</dbReference>
<evidence type="ECO:0000256" key="13">
    <source>
        <dbReference type="HAMAP-Rule" id="MF_01694"/>
    </source>
</evidence>
<evidence type="ECO:0000256" key="9">
    <source>
        <dbReference type="ARBA" id="ARBA00022756"/>
    </source>
</evidence>
<dbReference type="NCBIfam" id="TIGR00433">
    <property type="entry name" value="bioB"/>
    <property type="match status" value="1"/>
</dbReference>
<name>A0A090D0M0_9BACT</name>
<dbReference type="Pfam" id="PF06968">
    <property type="entry name" value="BATS"/>
    <property type="match status" value="1"/>
</dbReference>